<keyword evidence="3" id="KW-1185">Reference proteome</keyword>
<organism evidence="2 3">
    <name type="scientific">Candidatus Enterococcus lowellii</name>
    <dbReference type="NCBI Taxonomy" id="2230877"/>
    <lineage>
        <taxon>Bacteria</taxon>
        <taxon>Bacillati</taxon>
        <taxon>Bacillota</taxon>
        <taxon>Bacilli</taxon>
        <taxon>Lactobacillales</taxon>
        <taxon>Enterococcaceae</taxon>
        <taxon>Enterococcus</taxon>
    </lineage>
</organism>
<evidence type="ECO:0000259" key="1">
    <source>
        <dbReference type="Pfam" id="PF13354"/>
    </source>
</evidence>
<dbReference type="Pfam" id="PF13354">
    <property type="entry name" value="Beta-lactamase2"/>
    <property type="match status" value="1"/>
</dbReference>
<dbReference type="PANTHER" id="PTHR35333:SF3">
    <property type="entry name" value="BETA-LACTAMASE-TYPE TRANSPEPTIDASE FOLD CONTAINING PROTEIN"/>
    <property type="match status" value="1"/>
</dbReference>
<dbReference type="EMBL" id="CP147251">
    <property type="protein sequence ID" value="WYJ77070.1"/>
    <property type="molecule type" value="Genomic_DNA"/>
</dbReference>
<dbReference type="InterPro" id="IPR000871">
    <property type="entry name" value="Beta-lactam_class-A"/>
</dbReference>
<sequence>MLVISVIFGSYLWKSLNVLEMQVTQVTTSETSIFSREETLETTIQSSSSSQEYILNDTELLASADKVAYGVYYFNDKKELSHAKEEAFIAASVIKVFIMEYVYTHLEQTMEIAGYSVDELVRLMIQNSDNQATNILIDFIGLDTLNEFFTINYTSTQLQRKMLDENARAQGLENYTSVKDVLTFLETIYLHRDQFLYSEMLQLLLGQTIRTKIPSKFPEEVLIANKTGELENVENDVALILDDENPLAIVILTEDVHGNGIVREAIGSFALEAWHDK</sequence>
<gene>
    <name evidence="2" type="ORF">DOK78_001708</name>
</gene>
<reference evidence="2 3" key="2">
    <citation type="submission" date="2024-03" db="EMBL/GenBank/DDBJ databases">
        <title>The Genome Sequence of Enterococcus sp. DIV2402.</title>
        <authorList>
            <consortium name="The Broad Institute Genomics Platform"/>
            <consortium name="The Broad Institute Microbial Omics Core"/>
            <consortium name="The Broad Institute Genomic Center for Infectious Diseases"/>
            <person name="Earl A."/>
            <person name="Manson A."/>
            <person name="Gilmore M."/>
            <person name="Schwartman J."/>
            <person name="Shea T."/>
            <person name="Abouelleil A."/>
            <person name="Cao P."/>
            <person name="Chapman S."/>
            <person name="Cusick C."/>
            <person name="Young S."/>
            <person name="Neafsey D."/>
            <person name="Nusbaum C."/>
            <person name="Birren B."/>
        </authorList>
    </citation>
    <scope>NUCLEOTIDE SEQUENCE [LARGE SCALE GENOMIC DNA]</scope>
    <source>
        <strain evidence="2 3">DIV2402</strain>
    </source>
</reference>
<dbReference type="PANTHER" id="PTHR35333">
    <property type="entry name" value="BETA-LACTAMASE"/>
    <property type="match status" value="1"/>
</dbReference>
<dbReference type="Gene3D" id="3.40.710.10">
    <property type="entry name" value="DD-peptidase/beta-lactamase superfamily"/>
    <property type="match status" value="1"/>
</dbReference>
<evidence type="ECO:0000313" key="3">
    <source>
        <dbReference type="Proteomes" id="UP000664701"/>
    </source>
</evidence>
<proteinExistence type="predicted"/>
<protein>
    <recommendedName>
        <fullName evidence="1">Beta-lactamase class A catalytic domain-containing protein</fullName>
    </recommendedName>
</protein>
<accession>A0ABZ2SMM1</accession>
<dbReference type="InterPro" id="IPR012338">
    <property type="entry name" value="Beta-lactam/transpept-like"/>
</dbReference>
<name>A0ABZ2SMM1_9ENTE</name>
<reference evidence="2 3" key="1">
    <citation type="submission" date="2021-03" db="EMBL/GenBank/DDBJ databases">
        <authorList>
            <person name="Gilmore M.S."/>
            <person name="Schwartzman J."/>
            <person name="Van Tyne D."/>
            <person name="Martin M."/>
            <person name="Earl A.M."/>
            <person name="Manson A.L."/>
            <person name="Straub T."/>
            <person name="Salamzade R."/>
            <person name="Saavedra J."/>
            <person name="Lebreton F."/>
            <person name="Prichula J."/>
            <person name="Schaufler K."/>
            <person name="Gaca A."/>
            <person name="Sgardioli B."/>
            <person name="Wagenaar J."/>
            <person name="Strong T."/>
        </authorList>
    </citation>
    <scope>NUCLEOTIDE SEQUENCE [LARGE SCALE GENOMIC DNA]</scope>
    <source>
        <strain evidence="2 3">DIV2402</strain>
    </source>
</reference>
<dbReference type="InterPro" id="IPR045155">
    <property type="entry name" value="Beta-lactam_cat"/>
</dbReference>
<dbReference type="SUPFAM" id="SSF56601">
    <property type="entry name" value="beta-lactamase/transpeptidase-like"/>
    <property type="match status" value="1"/>
</dbReference>
<feature type="domain" description="Beta-lactamase class A catalytic" evidence="1">
    <location>
        <begin position="114"/>
        <end position="253"/>
    </location>
</feature>
<dbReference type="RefSeq" id="WP_207940758.1">
    <property type="nucleotide sequence ID" value="NZ_CP147251.1"/>
</dbReference>
<evidence type="ECO:0000313" key="2">
    <source>
        <dbReference type="EMBL" id="WYJ77070.1"/>
    </source>
</evidence>
<dbReference type="Proteomes" id="UP000664701">
    <property type="component" value="Chromosome"/>
</dbReference>